<keyword evidence="1" id="KW-0687">Ribonucleoprotein</keyword>
<dbReference type="AlphaFoldDB" id="A0A5J4WGU4"/>
<dbReference type="EMBL" id="SNRW01002012">
    <property type="protein sequence ID" value="KAA6394197.1"/>
    <property type="molecule type" value="Genomic_DNA"/>
</dbReference>
<dbReference type="Gene3D" id="2.130.10.10">
    <property type="entry name" value="YVTN repeat-like/Quinoprotein amine dehydrogenase"/>
    <property type="match status" value="1"/>
</dbReference>
<dbReference type="GO" id="GO:1990811">
    <property type="term" value="C:MWP complex"/>
    <property type="evidence" value="ECO:0007669"/>
    <property type="project" value="TreeGrafter"/>
</dbReference>
<reference evidence="1 2" key="1">
    <citation type="submission" date="2019-03" db="EMBL/GenBank/DDBJ databases">
        <title>Single cell metagenomics reveals metabolic interactions within the superorganism composed of flagellate Streblomastix strix and complex community of Bacteroidetes bacteria on its surface.</title>
        <authorList>
            <person name="Treitli S.C."/>
            <person name="Kolisko M."/>
            <person name="Husnik F."/>
            <person name="Keeling P."/>
            <person name="Hampl V."/>
        </authorList>
    </citation>
    <scope>NUCLEOTIDE SEQUENCE [LARGE SCALE GENOMIC DNA]</scope>
    <source>
        <strain evidence="1">ST1C</strain>
    </source>
</reference>
<dbReference type="SUPFAM" id="SSF50960">
    <property type="entry name" value="TolB, C-terminal domain"/>
    <property type="match status" value="1"/>
</dbReference>
<proteinExistence type="predicted"/>
<dbReference type="InterPro" id="IPR015943">
    <property type="entry name" value="WD40/YVTN_repeat-like_dom_sf"/>
</dbReference>
<dbReference type="InterPro" id="IPR052778">
    <property type="entry name" value="Centrosome-WD_assoc"/>
</dbReference>
<name>A0A5J4WGU4_9EUKA</name>
<gene>
    <name evidence="1" type="ORF">EZS28_010276</name>
</gene>
<organism evidence="1 2">
    <name type="scientific">Streblomastix strix</name>
    <dbReference type="NCBI Taxonomy" id="222440"/>
    <lineage>
        <taxon>Eukaryota</taxon>
        <taxon>Metamonada</taxon>
        <taxon>Preaxostyla</taxon>
        <taxon>Oxymonadida</taxon>
        <taxon>Streblomastigidae</taxon>
        <taxon>Streblomastix</taxon>
    </lineage>
</organism>
<evidence type="ECO:0000313" key="2">
    <source>
        <dbReference type="Proteomes" id="UP000324800"/>
    </source>
</evidence>
<sequence>MDFTVLHEHEKYARISPSGQYVASLDTKGVAIIRTCSDLSIALRKTLNFKADKIKWAPDSSLFCCYNNKLGAAQIIQPNSLEWNCEFNSGVAELEKVDWSPDSRHILCFSKHQLRLFVFSLIKKDVYVFRNPKILRDSYSFSNDGRLFALIERRDAKDLVLLIDLHNWEIIRRQSTNFSQLESQIIIVWDSNASEGNALFYSLDGRLLQSFGRENIYRKLEMSDDIDIQFEKDQLNTRIVRISGQIEQQTSIDNNQKHNLIAIGGYDEKV</sequence>
<dbReference type="Proteomes" id="UP000324800">
    <property type="component" value="Unassembled WGS sequence"/>
</dbReference>
<keyword evidence="1" id="KW-0689">Ribosomal protein</keyword>
<dbReference type="GO" id="GO:0005840">
    <property type="term" value="C:ribosome"/>
    <property type="evidence" value="ECO:0007669"/>
    <property type="project" value="UniProtKB-KW"/>
</dbReference>
<dbReference type="GO" id="GO:0005815">
    <property type="term" value="C:microtubule organizing center"/>
    <property type="evidence" value="ECO:0007669"/>
    <property type="project" value="TreeGrafter"/>
</dbReference>
<dbReference type="PANTHER" id="PTHR16220:SF0">
    <property type="entry name" value="WD REPEAT-CONTAINING PROTEIN WRAP73"/>
    <property type="match status" value="1"/>
</dbReference>
<protein>
    <submittedName>
        <fullName evidence="1">Putative 40S ribosomal protein s25</fullName>
    </submittedName>
</protein>
<dbReference type="OrthoDB" id="308690at2759"/>
<accession>A0A5J4WGU4</accession>
<dbReference type="PANTHER" id="PTHR16220">
    <property type="entry name" value="WD REPEAT PROTEIN 8-RELATED"/>
    <property type="match status" value="1"/>
</dbReference>
<evidence type="ECO:0000313" key="1">
    <source>
        <dbReference type="EMBL" id="KAA6394197.1"/>
    </source>
</evidence>
<comment type="caution">
    <text evidence="1">The sequence shown here is derived from an EMBL/GenBank/DDBJ whole genome shotgun (WGS) entry which is preliminary data.</text>
</comment>